<evidence type="ECO:0000313" key="4">
    <source>
        <dbReference type="Proteomes" id="UP001621512"/>
    </source>
</evidence>
<dbReference type="Gene3D" id="3.30.420.10">
    <property type="entry name" value="Ribonuclease H-like superfamily/Ribonuclease H"/>
    <property type="match status" value="1"/>
</dbReference>
<evidence type="ECO:0000313" key="3">
    <source>
        <dbReference type="EMBL" id="WTW32093.1"/>
    </source>
</evidence>
<dbReference type="SUPFAM" id="SSF53098">
    <property type="entry name" value="Ribonuclease H-like"/>
    <property type="match status" value="1"/>
</dbReference>
<gene>
    <name evidence="3" type="ORF">OHU35_41110</name>
</gene>
<dbReference type="RefSeq" id="WP_405509090.1">
    <property type="nucleotide sequence ID" value="NZ_CP108341.1"/>
</dbReference>
<dbReference type="Proteomes" id="UP001621512">
    <property type="component" value="Chromosome"/>
</dbReference>
<feature type="compositionally biased region" description="Pro residues" evidence="1">
    <location>
        <begin position="670"/>
        <end position="680"/>
    </location>
</feature>
<feature type="compositionally biased region" description="Basic and acidic residues" evidence="1">
    <location>
        <begin position="69"/>
        <end position="80"/>
    </location>
</feature>
<dbReference type="InterPro" id="IPR001584">
    <property type="entry name" value="Integrase_cat-core"/>
</dbReference>
<dbReference type="InterPro" id="IPR036397">
    <property type="entry name" value="RNaseH_sf"/>
</dbReference>
<organism evidence="3 4">
    <name type="scientific">Streptomyces purpurascens</name>
    <dbReference type="NCBI Taxonomy" id="1924"/>
    <lineage>
        <taxon>Bacteria</taxon>
        <taxon>Bacillati</taxon>
        <taxon>Actinomycetota</taxon>
        <taxon>Actinomycetes</taxon>
        <taxon>Kitasatosporales</taxon>
        <taxon>Streptomycetaceae</taxon>
        <taxon>Streptomyces</taxon>
    </lineage>
</organism>
<keyword evidence="4" id="KW-1185">Reference proteome</keyword>
<feature type="domain" description="Integrase catalytic" evidence="2">
    <location>
        <begin position="269"/>
        <end position="498"/>
    </location>
</feature>
<sequence>MTAAAVLDLSPGAGLVLDGTEWTVERREPHLGRVQLVKDDGTRERVTFRFLANHPQCRSSSRTSAAGADRGRQRKASEDLRAGRLELTELRMAHLLEVATGFRSGDPFHPGPGEPRPEYDPATTTLTERRHAKVAELAALDPQHAKLLGLGSVGYRTLIRWENARRRFGLVGCADDRWLRRSGGTRTVSEPVREGVLAVREETKRMAKVSMRTKDRMIRQYVREEFGPETKVPSYDTLRRLWQEWFGPGGARQRYARSADLPESEGHVLVHRPGQVVALDTTVLPVMVREHVFGDPVKMHLTLALDVCTHSLVAFRLTLVSDTSVDVAMVLRDVTMPLPMRADWGEDLEWPYPGLPAAVVAEFAGHAVAGLPFFTPETVTTDHGSVYRNHHLVEVERVLGCQVLPARVLRPTDKAAVERAFGVIRQLLFEHLVGYTGVDVADRGADPAADTVLTADQLEHLIATWIVAVWQKRKLGEYAPAWDPDGSHSPNSLFAASFAQTGFAMDIPSPELFYELLPAHYVRIDKRRGVKIRGLWYDDADVLRDYRGELSTRGGKHKGKWLIRRDPRDRRQVFFQDPISHAWHPLPWTGMPRAGQMPAFGDARASTLLTKADAAGLKPKSDAELLPVLLELIGSNIPVSKWPTQMTKSQRTEHARETYQARAAQADRSPSPPAPIPQPASAPAGEETAAVLSWPGRARQTQDTVAGERRRRREAARPAPVPPPELGHSFRARSVFVLPEDDLEEDRGGPDVAR</sequence>
<dbReference type="InterPro" id="IPR012337">
    <property type="entry name" value="RNaseH-like_sf"/>
</dbReference>
<dbReference type="PROSITE" id="PS50994">
    <property type="entry name" value="INTEGRASE"/>
    <property type="match status" value="1"/>
</dbReference>
<feature type="region of interest" description="Disordered" evidence="1">
    <location>
        <begin position="57"/>
        <end position="80"/>
    </location>
</feature>
<proteinExistence type="predicted"/>
<feature type="region of interest" description="Disordered" evidence="1">
    <location>
        <begin position="103"/>
        <end position="122"/>
    </location>
</feature>
<feature type="compositionally biased region" description="Basic and acidic residues" evidence="1">
    <location>
        <begin position="650"/>
        <end position="659"/>
    </location>
</feature>
<name>A0ABZ1MY65_STREF</name>
<evidence type="ECO:0000256" key="1">
    <source>
        <dbReference type="SAM" id="MobiDB-lite"/>
    </source>
</evidence>
<accession>A0ABZ1MY65</accession>
<evidence type="ECO:0000259" key="2">
    <source>
        <dbReference type="PROSITE" id="PS50994"/>
    </source>
</evidence>
<dbReference type="EMBL" id="CP108341">
    <property type="protein sequence ID" value="WTW32093.1"/>
    <property type="molecule type" value="Genomic_DNA"/>
</dbReference>
<feature type="region of interest" description="Disordered" evidence="1">
    <location>
        <begin position="643"/>
        <end position="754"/>
    </location>
</feature>
<reference evidence="3 4" key="1">
    <citation type="submission" date="2022-10" db="EMBL/GenBank/DDBJ databases">
        <title>The complete genomes of actinobacterial strains from the NBC collection.</title>
        <authorList>
            <person name="Joergensen T.S."/>
            <person name="Alvarez Arevalo M."/>
            <person name="Sterndorff E.B."/>
            <person name="Faurdal D."/>
            <person name="Vuksanovic O."/>
            <person name="Mourched A.-S."/>
            <person name="Charusanti P."/>
            <person name="Shaw S."/>
            <person name="Blin K."/>
            <person name="Weber T."/>
        </authorList>
    </citation>
    <scope>NUCLEOTIDE SEQUENCE [LARGE SCALE GENOMIC DNA]</scope>
    <source>
        <strain evidence="3 4">NBC_00017</strain>
    </source>
</reference>
<protein>
    <submittedName>
        <fullName evidence="3">Transposase</fullName>
    </submittedName>
</protein>